<evidence type="ECO:0000313" key="3">
    <source>
        <dbReference type="EMBL" id="GMA90137.1"/>
    </source>
</evidence>
<evidence type="ECO:0000259" key="2">
    <source>
        <dbReference type="PROSITE" id="PS51178"/>
    </source>
</evidence>
<dbReference type="Proteomes" id="UP001157069">
    <property type="component" value="Unassembled WGS sequence"/>
</dbReference>
<dbReference type="PROSITE" id="PS51178">
    <property type="entry name" value="PASTA"/>
    <property type="match status" value="1"/>
</dbReference>
<feature type="domain" description="PASTA" evidence="2">
    <location>
        <begin position="1"/>
        <end position="64"/>
    </location>
</feature>
<proteinExistence type="predicted"/>
<accession>A0ABQ6JTI8</accession>
<organism evidence="3 4">
    <name type="scientific">Homoserinibacter gongjuensis</name>
    <dbReference type="NCBI Taxonomy" id="1162968"/>
    <lineage>
        <taxon>Bacteria</taxon>
        <taxon>Bacillati</taxon>
        <taxon>Actinomycetota</taxon>
        <taxon>Actinomycetes</taxon>
        <taxon>Micrococcales</taxon>
        <taxon>Microbacteriaceae</taxon>
        <taxon>Homoserinibacter</taxon>
    </lineage>
</organism>
<name>A0ABQ6JTI8_9MICO</name>
<dbReference type="Pfam" id="PF03793">
    <property type="entry name" value="PASTA"/>
    <property type="match status" value="1"/>
</dbReference>
<evidence type="ECO:0000256" key="1">
    <source>
        <dbReference type="SAM" id="MobiDB-lite"/>
    </source>
</evidence>
<feature type="compositionally biased region" description="Low complexity" evidence="1">
    <location>
        <begin position="111"/>
        <end position="134"/>
    </location>
</feature>
<evidence type="ECO:0000313" key="4">
    <source>
        <dbReference type="Proteomes" id="UP001157069"/>
    </source>
</evidence>
<feature type="region of interest" description="Disordered" evidence="1">
    <location>
        <begin position="97"/>
        <end position="134"/>
    </location>
</feature>
<dbReference type="Gene3D" id="3.30.10.20">
    <property type="match status" value="2"/>
</dbReference>
<comment type="caution">
    <text evidence="3">The sequence shown here is derived from an EMBL/GenBank/DDBJ whole genome shotgun (WGS) entry which is preliminary data.</text>
</comment>
<protein>
    <recommendedName>
        <fullName evidence="2">PASTA domain-containing protein</fullName>
    </recommendedName>
</protein>
<gene>
    <name evidence="3" type="ORF">GCM10025869_06660</name>
</gene>
<keyword evidence="4" id="KW-1185">Reference proteome</keyword>
<reference evidence="4" key="1">
    <citation type="journal article" date="2019" name="Int. J. Syst. Evol. Microbiol.">
        <title>The Global Catalogue of Microorganisms (GCM) 10K type strain sequencing project: providing services to taxonomists for standard genome sequencing and annotation.</title>
        <authorList>
            <consortium name="The Broad Institute Genomics Platform"/>
            <consortium name="The Broad Institute Genome Sequencing Center for Infectious Disease"/>
            <person name="Wu L."/>
            <person name="Ma J."/>
        </authorList>
    </citation>
    <scope>NUCLEOTIDE SEQUENCE [LARGE SCALE GENOMIC DNA]</scope>
    <source>
        <strain evidence="4">NBRC 108755</strain>
    </source>
</reference>
<dbReference type="EMBL" id="BSVA01000001">
    <property type="protein sequence ID" value="GMA90137.1"/>
    <property type="molecule type" value="Genomic_DNA"/>
</dbReference>
<sequence length="134" mass="14014">MFVPDGLIGTTPEVAKAAIEQAQLSYEDGGQMDSDLPVGTVVATDPAGGSQVSKGSIVRVYTSNGQATAVPDVVGPNQNFNDAKNQLQSAGFTNVTQTCEEFDPTPPVNHSPARSTTSSHRTPPRVPSSTRTTR</sequence>
<dbReference type="CDD" id="cd06577">
    <property type="entry name" value="PASTA_pknB"/>
    <property type="match status" value="1"/>
</dbReference>
<dbReference type="InterPro" id="IPR005543">
    <property type="entry name" value="PASTA_dom"/>
</dbReference>